<accession>A0AC34RFM3</accession>
<dbReference type="Proteomes" id="UP000887576">
    <property type="component" value="Unplaced"/>
</dbReference>
<evidence type="ECO:0000313" key="1">
    <source>
        <dbReference type="Proteomes" id="UP000887576"/>
    </source>
</evidence>
<reference evidence="2" key="1">
    <citation type="submission" date="2022-11" db="UniProtKB">
        <authorList>
            <consortium name="WormBaseParasite"/>
        </authorList>
    </citation>
    <scope>IDENTIFICATION</scope>
</reference>
<evidence type="ECO:0000313" key="2">
    <source>
        <dbReference type="WBParaSite" id="JU765_v2.g6314.t1"/>
    </source>
</evidence>
<dbReference type="WBParaSite" id="JU765_v2.g6314.t1">
    <property type="protein sequence ID" value="JU765_v2.g6314.t1"/>
    <property type="gene ID" value="JU765_v2.g6314"/>
</dbReference>
<protein>
    <submittedName>
        <fullName evidence="2">Uncharacterized protein</fullName>
    </submittedName>
</protein>
<proteinExistence type="predicted"/>
<sequence length="460" mass="51767">MEAVHSRNEKAHAHPWKIRNVKTLERLSIGQRTPVGKVANLIRQFTDETSRETNGKKWSGTYKRLLNLRDEMHEKESKPGSRVYDFRMYDLVLDHEKPTLGPKARRTPQGLVEMALQMINSRNASFRNTEQNTKILSPRLAPLMPDKAPAKDEILSPTVFALYDDDKHNKSIASIPSILKATGIGKSDRESIVDLIMSLSKTTKVVEETLDFLNNMNFVGVEKPIMTATEKIAKSFDGISESLTAQQRLEMDRKGFTFMEKHQMQQLYRDESFNFPEEALDFDDYHKLKPHEREEALWSRIERIAINLPDEHPRVKRQFKTLSVLAPTILAPYMFSPVYGFTVLGPTILSPNIFSPLILNPAVLSPYILSPAVAMPFILSPYLLSPYMMAPFIINPYVLSPNVLNPYILSPIILSPLVLSPDVLSPQVLGGAILSPSVASPAVLTESVLMGNVLSPTFLS</sequence>
<organism evidence="1 2">
    <name type="scientific">Panagrolaimus sp. JU765</name>
    <dbReference type="NCBI Taxonomy" id="591449"/>
    <lineage>
        <taxon>Eukaryota</taxon>
        <taxon>Metazoa</taxon>
        <taxon>Ecdysozoa</taxon>
        <taxon>Nematoda</taxon>
        <taxon>Chromadorea</taxon>
        <taxon>Rhabditida</taxon>
        <taxon>Tylenchina</taxon>
        <taxon>Panagrolaimomorpha</taxon>
        <taxon>Panagrolaimoidea</taxon>
        <taxon>Panagrolaimidae</taxon>
        <taxon>Panagrolaimus</taxon>
    </lineage>
</organism>
<name>A0AC34RFM3_9BILA</name>